<dbReference type="EMBL" id="CAAALY010257329">
    <property type="protein sequence ID" value="VEL38244.1"/>
    <property type="molecule type" value="Genomic_DNA"/>
</dbReference>
<dbReference type="Proteomes" id="UP000784294">
    <property type="component" value="Unassembled WGS sequence"/>
</dbReference>
<keyword evidence="3" id="KW-1185">Reference proteome</keyword>
<accession>A0A3S5BSX4</accession>
<evidence type="ECO:0000313" key="3">
    <source>
        <dbReference type="Proteomes" id="UP000784294"/>
    </source>
</evidence>
<dbReference type="AlphaFoldDB" id="A0A3S5BSX4"/>
<evidence type="ECO:0000256" key="1">
    <source>
        <dbReference type="SAM" id="Phobius"/>
    </source>
</evidence>
<comment type="caution">
    <text evidence="2">The sequence shown here is derived from an EMBL/GenBank/DDBJ whole genome shotgun (WGS) entry which is preliminary data.</text>
</comment>
<keyword evidence="1" id="KW-0812">Transmembrane</keyword>
<dbReference type="OrthoDB" id="10050421at2759"/>
<dbReference type="PANTHER" id="PTHR10877">
    <property type="entry name" value="POLYCYSTIN FAMILY MEMBER"/>
    <property type="match status" value="1"/>
</dbReference>
<proteinExistence type="predicted"/>
<name>A0A3S5BSX4_9PLAT</name>
<dbReference type="InterPro" id="IPR051223">
    <property type="entry name" value="Polycystin"/>
</dbReference>
<organism evidence="2 3">
    <name type="scientific">Protopolystoma xenopodis</name>
    <dbReference type="NCBI Taxonomy" id="117903"/>
    <lineage>
        <taxon>Eukaryota</taxon>
        <taxon>Metazoa</taxon>
        <taxon>Spiralia</taxon>
        <taxon>Lophotrochozoa</taxon>
        <taxon>Platyhelminthes</taxon>
        <taxon>Monogenea</taxon>
        <taxon>Polyopisthocotylea</taxon>
        <taxon>Polystomatidea</taxon>
        <taxon>Polystomatidae</taxon>
        <taxon>Protopolystoma</taxon>
    </lineage>
</organism>
<feature type="transmembrane region" description="Helical" evidence="1">
    <location>
        <begin position="32"/>
        <end position="57"/>
    </location>
</feature>
<reference evidence="2" key="1">
    <citation type="submission" date="2018-11" db="EMBL/GenBank/DDBJ databases">
        <authorList>
            <consortium name="Pathogen Informatics"/>
        </authorList>
    </citation>
    <scope>NUCLEOTIDE SEQUENCE</scope>
</reference>
<gene>
    <name evidence="2" type="ORF">PXEA_LOCUS31684</name>
</gene>
<keyword evidence="1" id="KW-0472">Membrane</keyword>
<protein>
    <submittedName>
        <fullName evidence="2">Uncharacterized protein</fullName>
    </submittedName>
</protein>
<evidence type="ECO:0000313" key="2">
    <source>
        <dbReference type="EMBL" id="VEL38244.1"/>
    </source>
</evidence>
<sequence length="98" mass="11439">MVICLAISVFFTTLYGVSFGDAACKKWFSALFIAFFTSMLLIEPIKVMAFALLLSLICKKTDTIERELEYEDEMLIEELGKRYRLRGDEEYLHEDYCK</sequence>
<dbReference type="PANTHER" id="PTHR10877:SF183">
    <property type="entry name" value="AT14535P-RELATED"/>
    <property type="match status" value="1"/>
</dbReference>
<keyword evidence="1" id="KW-1133">Transmembrane helix</keyword>